<name>A0A7E4V1K3_PANRE</name>
<keyword evidence="3 6" id="KW-1133">Transmembrane helix</keyword>
<reference evidence="7" key="1">
    <citation type="journal article" date="2013" name="Genetics">
        <title>The draft genome and transcriptome of Panagrellus redivivus are shaped by the harsh demands of a free-living lifestyle.</title>
        <authorList>
            <person name="Srinivasan J."/>
            <person name="Dillman A.R."/>
            <person name="Macchietto M.G."/>
            <person name="Heikkinen L."/>
            <person name="Lakso M."/>
            <person name="Fracchia K.M."/>
            <person name="Antoshechkin I."/>
            <person name="Mortazavi A."/>
            <person name="Wong G."/>
            <person name="Sternberg P.W."/>
        </authorList>
    </citation>
    <scope>NUCLEOTIDE SEQUENCE [LARGE SCALE GENOMIC DNA]</scope>
    <source>
        <strain evidence="7">MT8872</strain>
    </source>
</reference>
<keyword evidence="6" id="KW-0406">Ion transport</keyword>
<dbReference type="PANTHER" id="PTHR10736:SF20">
    <property type="entry name" value="BESTROPHIN HOMOLOG 22"/>
    <property type="match status" value="1"/>
</dbReference>
<dbReference type="GO" id="GO:0005254">
    <property type="term" value="F:chloride channel activity"/>
    <property type="evidence" value="ECO:0007669"/>
    <property type="project" value="UniProtKB-KW"/>
</dbReference>
<keyword evidence="6" id="KW-0869">Chloride channel</keyword>
<dbReference type="WBParaSite" id="Pan_g15119.t1">
    <property type="protein sequence ID" value="Pan_g15119.t1"/>
    <property type="gene ID" value="Pan_g15119"/>
</dbReference>
<reference evidence="8" key="2">
    <citation type="submission" date="2020-10" db="UniProtKB">
        <authorList>
            <consortium name="WormBaseParasite"/>
        </authorList>
    </citation>
    <scope>IDENTIFICATION</scope>
</reference>
<keyword evidence="6" id="KW-0868">Chloride</keyword>
<keyword evidence="6" id="KW-0407">Ion channel</keyword>
<feature type="transmembrane region" description="Helical" evidence="6">
    <location>
        <begin position="36"/>
        <end position="54"/>
    </location>
</feature>
<sequence>MTITYSSDVSHSSTKTVVKILCRWRGSIWKAVLPPLFIWILLYLAIAHVYRFLLTDNIKSHFESLVLYLNTSIDAYIPLTFMLGFFVTIIIGRWSQMLNGIGWIDNAAMAFATFIRGSDEETRLLRRTLIRYMVLSQTLVLRDVSIQVRKRFPKIHFLVTIGIATEREIGVLETVDDEYSRYWIPLTWCYQHLNDAREAGKITSDHLMVKIVHEVQKFQEGLHLLLKFDWIPVPLIYPQVVLLSVRLYFCICLVSRQIVVHKAGDFDLWWLPLTTIIQFIVFMGWTKVAESLLNPLGDDDEDLECNYVIDKNLTSGMLLVDQGSQAPPAMMDTDDLAENTTNLTVSSTFKAIDEP</sequence>
<evidence type="ECO:0000313" key="7">
    <source>
        <dbReference type="Proteomes" id="UP000492821"/>
    </source>
</evidence>
<evidence type="ECO:0000256" key="3">
    <source>
        <dbReference type="ARBA" id="ARBA00022989"/>
    </source>
</evidence>
<evidence type="ECO:0000256" key="2">
    <source>
        <dbReference type="ARBA" id="ARBA00022692"/>
    </source>
</evidence>
<evidence type="ECO:0000256" key="5">
    <source>
        <dbReference type="ARBA" id="ARBA00034769"/>
    </source>
</evidence>
<dbReference type="GO" id="GO:0005886">
    <property type="term" value="C:plasma membrane"/>
    <property type="evidence" value="ECO:0007669"/>
    <property type="project" value="UniProtKB-SubCell"/>
</dbReference>
<comment type="function">
    <text evidence="6">Forms chloride channels.</text>
</comment>
<dbReference type="InterPro" id="IPR000615">
    <property type="entry name" value="Bestrophin"/>
</dbReference>
<dbReference type="Pfam" id="PF01062">
    <property type="entry name" value="Bestrophin"/>
    <property type="match status" value="1"/>
</dbReference>
<organism evidence="7 8">
    <name type="scientific">Panagrellus redivivus</name>
    <name type="common">Microworm</name>
    <dbReference type="NCBI Taxonomy" id="6233"/>
    <lineage>
        <taxon>Eukaryota</taxon>
        <taxon>Metazoa</taxon>
        <taxon>Ecdysozoa</taxon>
        <taxon>Nematoda</taxon>
        <taxon>Chromadorea</taxon>
        <taxon>Rhabditida</taxon>
        <taxon>Tylenchina</taxon>
        <taxon>Panagrolaimomorpha</taxon>
        <taxon>Panagrolaimoidea</taxon>
        <taxon>Panagrolaimidae</taxon>
        <taxon>Panagrellus</taxon>
    </lineage>
</organism>
<dbReference type="InterPro" id="IPR021134">
    <property type="entry name" value="Bestrophin-like"/>
</dbReference>
<evidence type="ECO:0000256" key="4">
    <source>
        <dbReference type="ARBA" id="ARBA00023136"/>
    </source>
</evidence>
<feature type="transmembrane region" description="Helical" evidence="6">
    <location>
        <begin position="75"/>
        <end position="94"/>
    </location>
</feature>
<keyword evidence="6" id="KW-1003">Cell membrane</keyword>
<comment type="subcellular location">
    <subcellularLocation>
        <location evidence="6">Cell membrane</location>
        <topology evidence="6">Multi-pass membrane protein</topology>
    </subcellularLocation>
    <subcellularLocation>
        <location evidence="1">Membrane</location>
    </subcellularLocation>
</comment>
<keyword evidence="7" id="KW-1185">Reference proteome</keyword>
<comment type="similarity">
    <text evidence="5 6">Belongs to the anion channel-forming bestrophin (TC 1.A.46) family. Calcium-sensitive chloride channel subfamily.</text>
</comment>
<evidence type="ECO:0000256" key="6">
    <source>
        <dbReference type="RuleBase" id="RU363126"/>
    </source>
</evidence>
<evidence type="ECO:0000313" key="8">
    <source>
        <dbReference type="WBParaSite" id="Pan_g15119.t1"/>
    </source>
</evidence>
<keyword evidence="4 6" id="KW-0472">Membrane</keyword>
<protein>
    <recommendedName>
        <fullName evidence="6">Bestrophin homolog</fullName>
    </recommendedName>
</protein>
<dbReference type="GO" id="GO:0034707">
    <property type="term" value="C:chloride channel complex"/>
    <property type="evidence" value="ECO:0007669"/>
    <property type="project" value="UniProtKB-KW"/>
</dbReference>
<dbReference type="AlphaFoldDB" id="A0A7E4V1K3"/>
<evidence type="ECO:0000256" key="1">
    <source>
        <dbReference type="ARBA" id="ARBA00004370"/>
    </source>
</evidence>
<accession>A0A7E4V1K3</accession>
<dbReference type="Proteomes" id="UP000492821">
    <property type="component" value="Unassembled WGS sequence"/>
</dbReference>
<dbReference type="PANTHER" id="PTHR10736">
    <property type="entry name" value="BESTROPHIN"/>
    <property type="match status" value="1"/>
</dbReference>
<keyword evidence="2 6" id="KW-0812">Transmembrane</keyword>
<keyword evidence="6" id="KW-0813">Transport</keyword>
<proteinExistence type="inferred from homology"/>